<evidence type="ECO:0000313" key="4">
    <source>
        <dbReference type="Proteomes" id="UP000275078"/>
    </source>
</evidence>
<reference evidence="3 4" key="1">
    <citation type="journal article" date="2018" name="Nat. Ecol. Evol.">
        <title>Pezizomycetes genomes reveal the molecular basis of ectomycorrhizal truffle lifestyle.</title>
        <authorList>
            <person name="Murat C."/>
            <person name="Payen T."/>
            <person name="Noel B."/>
            <person name="Kuo A."/>
            <person name="Morin E."/>
            <person name="Chen J."/>
            <person name="Kohler A."/>
            <person name="Krizsan K."/>
            <person name="Balestrini R."/>
            <person name="Da Silva C."/>
            <person name="Montanini B."/>
            <person name="Hainaut M."/>
            <person name="Levati E."/>
            <person name="Barry K.W."/>
            <person name="Belfiori B."/>
            <person name="Cichocki N."/>
            <person name="Clum A."/>
            <person name="Dockter R.B."/>
            <person name="Fauchery L."/>
            <person name="Guy J."/>
            <person name="Iotti M."/>
            <person name="Le Tacon F."/>
            <person name="Lindquist E.A."/>
            <person name="Lipzen A."/>
            <person name="Malagnac F."/>
            <person name="Mello A."/>
            <person name="Molinier V."/>
            <person name="Miyauchi S."/>
            <person name="Poulain J."/>
            <person name="Riccioni C."/>
            <person name="Rubini A."/>
            <person name="Sitrit Y."/>
            <person name="Splivallo R."/>
            <person name="Traeger S."/>
            <person name="Wang M."/>
            <person name="Zifcakova L."/>
            <person name="Wipf D."/>
            <person name="Zambonelli A."/>
            <person name="Paolocci F."/>
            <person name="Nowrousian M."/>
            <person name="Ottonello S."/>
            <person name="Baldrian P."/>
            <person name="Spatafora J.W."/>
            <person name="Henrissat B."/>
            <person name="Nagy L.G."/>
            <person name="Aury J.M."/>
            <person name="Wincker P."/>
            <person name="Grigoriev I.V."/>
            <person name="Bonfante P."/>
            <person name="Martin F.M."/>
        </authorList>
    </citation>
    <scope>NUCLEOTIDE SEQUENCE [LARGE SCALE GENOMIC DNA]</scope>
    <source>
        <strain evidence="3 4">RN42</strain>
    </source>
</reference>
<evidence type="ECO:0000313" key="3">
    <source>
        <dbReference type="EMBL" id="RPA80252.1"/>
    </source>
</evidence>
<keyword evidence="1" id="KW-0479">Metal-binding</keyword>
<dbReference type="GO" id="GO:0008270">
    <property type="term" value="F:zinc ion binding"/>
    <property type="evidence" value="ECO:0007669"/>
    <property type="project" value="UniProtKB-KW"/>
</dbReference>
<dbReference type="PROSITE" id="PS50157">
    <property type="entry name" value="ZINC_FINGER_C2H2_2"/>
    <property type="match status" value="1"/>
</dbReference>
<gene>
    <name evidence="3" type="ORF">BJ508DRAFT_307636</name>
</gene>
<dbReference type="Proteomes" id="UP000275078">
    <property type="component" value="Unassembled WGS sequence"/>
</dbReference>
<name>A0A3N4I2C9_ASCIM</name>
<dbReference type="PROSITE" id="PS00028">
    <property type="entry name" value="ZINC_FINGER_C2H2_1"/>
    <property type="match status" value="1"/>
</dbReference>
<keyword evidence="1" id="KW-0862">Zinc</keyword>
<proteinExistence type="predicted"/>
<dbReference type="AlphaFoldDB" id="A0A3N4I2C9"/>
<sequence>MDSETLMAVELELENLRALFDQYLPLRALRWFAEGPTLTHGPSVAGSAEEGGFTFVFPYGLVIVLSRQTNYADPELLNDFNEDFMQSNKVLLQLELNDVMAENIMPVYSPQDVWNTTTCYIRVRDENKGQFIECGKHFPHRFDREKLVKHIEEVHPTAQQPWDETAYGPWSCNYVDDGATSPCTRCKSEARHHFLRKLEANHPGKPRPETDFGCPFEPGCCYRGIPGEIGLHIKRAHSSKDLDSRVKCDDCNCTFYNQSALNTHMRLLKHMEFRPPHLQNGPLQVSILHFLQNDDLTWTVTGPSVKQLGQVKKSLDLLKGSDALRGVMEGVLMGIVLLMRLRDTVQQEFQIKVTWLHRELVIMNKFKESDLGCFLQAIATSDLSGMVTREV</sequence>
<organism evidence="3 4">
    <name type="scientific">Ascobolus immersus RN42</name>
    <dbReference type="NCBI Taxonomy" id="1160509"/>
    <lineage>
        <taxon>Eukaryota</taxon>
        <taxon>Fungi</taxon>
        <taxon>Dikarya</taxon>
        <taxon>Ascomycota</taxon>
        <taxon>Pezizomycotina</taxon>
        <taxon>Pezizomycetes</taxon>
        <taxon>Pezizales</taxon>
        <taxon>Ascobolaceae</taxon>
        <taxon>Ascobolus</taxon>
    </lineage>
</organism>
<accession>A0A3N4I2C9</accession>
<protein>
    <recommendedName>
        <fullName evidence="2">C2H2-type domain-containing protein</fullName>
    </recommendedName>
</protein>
<evidence type="ECO:0000256" key="1">
    <source>
        <dbReference type="PROSITE-ProRule" id="PRU00042"/>
    </source>
</evidence>
<dbReference type="InterPro" id="IPR013087">
    <property type="entry name" value="Znf_C2H2_type"/>
</dbReference>
<dbReference type="EMBL" id="ML119690">
    <property type="protein sequence ID" value="RPA80252.1"/>
    <property type="molecule type" value="Genomic_DNA"/>
</dbReference>
<feature type="domain" description="C2H2-type" evidence="2">
    <location>
        <begin position="246"/>
        <end position="275"/>
    </location>
</feature>
<keyword evidence="4" id="KW-1185">Reference proteome</keyword>
<keyword evidence="1" id="KW-0863">Zinc-finger</keyword>
<evidence type="ECO:0000259" key="2">
    <source>
        <dbReference type="PROSITE" id="PS50157"/>
    </source>
</evidence>